<dbReference type="InterPro" id="IPR004090">
    <property type="entry name" value="Chemotax_Me-accpt_rcpt"/>
</dbReference>
<evidence type="ECO:0000256" key="3">
    <source>
        <dbReference type="ARBA" id="ARBA00029447"/>
    </source>
</evidence>
<dbReference type="Gene3D" id="1.10.287.950">
    <property type="entry name" value="Methyl-accepting chemotaxis protein"/>
    <property type="match status" value="1"/>
</dbReference>
<feature type="transmembrane region" description="Helical" evidence="5">
    <location>
        <begin position="6"/>
        <end position="35"/>
    </location>
</feature>
<dbReference type="Pfam" id="PF00672">
    <property type="entry name" value="HAMP"/>
    <property type="match status" value="1"/>
</dbReference>
<feature type="domain" description="Methyl-accepting transducer" evidence="6">
    <location>
        <begin position="245"/>
        <end position="481"/>
    </location>
</feature>
<reference evidence="8 9" key="1">
    <citation type="submission" date="2018-03" db="EMBL/GenBank/DDBJ databases">
        <title>The draft genome of Zobellella sp. 59N8.</title>
        <authorList>
            <person name="Liu L."/>
            <person name="Li L."/>
            <person name="Zhang X."/>
            <person name="Liang L."/>
            <person name="Wang T."/>
        </authorList>
    </citation>
    <scope>NUCLEOTIDE SEQUENCE [LARGE SCALE GENOMIC DNA]</scope>
    <source>
        <strain evidence="8 9">59N8</strain>
    </source>
</reference>
<dbReference type="SMART" id="SM00304">
    <property type="entry name" value="HAMP"/>
    <property type="match status" value="2"/>
</dbReference>
<comment type="caution">
    <text evidence="8">The sequence shown here is derived from an EMBL/GenBank/DDBJ whole genome shotgun (WGS) entry which is preliminary data.</text>
</comment>
<keyword evidence="5" id="KW-0812">Transmembrane</keyword>
<dbReference type="GO" id="GO:0004888">
    <property type="term" value="F:transmembrane signaling receptor activity"/>
    <property type="evidence" value="ECO:0007669"/>
    <property type="project" value="InterPro"/>
</dbReference>
<keyword evidence="2 4" id="KW-0807">Transducer</keyword>
<dbReference type="FunFam" id="1.10.287.950:FF:000001">
    <property type="entry name" value="Methyl-accepting chemotaxis sensory transducer"/>
    <property type="match status" value="1"/>
</dbReference>
<dbReference type="PRINTS" id="PR00260">
    <property type="entry name" value="CHEMTRNSDUCR"/>
</dbReference>
<evidence type="ECO:0000256" key="5">
    <source>
        <dbReference type="SAM" id="Phobius"/>
    </source>
</evidence>
<dbReference type="SMART" id="SM00283">
    <property type="entry name" value="MA"/>
    <property type="match status" value="1"/>
</dbReference>
<sequence>MPTIKNLSIILKLCIGFGILFFFVLLLSMFGLYGLHNNDVTLKRISQIGNLFDEIVFTREANYQYALDSDSHQAEEHNQRHKNLQGAIDQLLIDAEAGLWPPQDIAVLKDLKNDLDNYLKMRASTHTRSELLAANELLSELLDKSNELYISEEERAAELASKVFYLLIIITLVTLVMGGIVTVVISRQIVLPLKQAVRIAQRIANGDLVLEQQGENRRDELGTLLSSLDTMNSSLRNVVSQMGLASHELTASASQLTTITDVTQGQINDQKSETYLIASAMGEIAATVQDVARNAEEIATAAKNTAGEVLNAQALSRRAITQIESLSSEIVSSADFMGRLQQECGRIGSILNVIKEVTDQTNLLALNAAIEAARAGDAGRGFAVVADEVRNLAQRTQRSSNEIEQLISELQGIADESTATMQASVEHTQASVAAVRETGAALDVITRQVSNIQLMSELIATTTEEQAAVTAESNERVSTVRASAEASASASAEISVASGQLESLSKELNSLVRYFSNV</sequence>
<evidence type="ECO:0000256" key="4">
    <source>
        <dbReference type="PROSITE-ProRule" id="PRU00284"/>
    </source>
</evidence>
<accession>A0A2P7R4N5</accession>
<dbReference type="GO" id="GO:0007165">
    <property type="term" value="P:signal transduction"/>
    <property type="evidence" value="ECO:0007669"/>
    <property type="project" value="UniProtKB-KW"/>
</dbReference>
<evidence type="ECO:0000259" key="7">
    <source>
        <dbReference type="PROSITE" id="PS50885"/>
    </source>
</evidence>
<protein>
    <submittedName>
        <fullName evidence="8">Methyl-accepting chemotaxis protein</fullName>
    </submittedName>
</protein>
<dbReference type="CDD" id="cd06225">
    <property type="entry name" value="HAMP"/>
    <property type="match status" value="1"/>
</dbReference>
<dbReference type="Proteomes" id="UP000240243">
    <property type="component" value="Unassembled WGS sequence"/>
</dbReference>
<keyword evidence="5" id="KW-0472">Membrane</keyword>
<keyword evidence="5" id="KW-1133">Transmembrane helix</keyword>
<dbReference type="Pfam" id="PF00015">
    <property type="entry name" value="MCPsignal"/>
    <property type="match status" value="1"/>
</dbReference>
<dbReference type="SUPFAM" id="SSF58104">
    <property type="entry name" value="Methyl-accepting chemotaxis protein (MCP) signaling domain"/>
    <property type="match status" value="1"/>
</dbReference>
<dbReference type="PROSITE" id="PS50111">
    <property type="entry name" value="CHEMOTAXIS_TRANSDUC_2"/>
    <property type="match status" value="1"/>
</dbReference>
<comment type="subcellular location">
    <subcellularLocation>
        <location evidence="1">Membrane</location>
    </subcellularLocation>
</comment>
<evidence type="ECO:0000259" key="6">
    <source>
        <dbReference type="PROSITE" id="PS50111"/>
    </source>
</evidence>
<feature type="domain" description="HAMP" evidence="7">
    <location>
        <begin position="187"/>
        <end position="240"/>
    </location>
</feature>
<name>A0A2P7R4N5_9GAMM</name>
<evidence type="ECO:0000313" key="9">
    <source>
        <dbReference type="Proteomes" id="UP000240243"/>
    </source>
</evidence>
<dbReference type="RefSeq" id="WP_106729735.1">
    <property type="nucleotide sequence ID" value="NZ_PXYG01000004.1"/>
</dbReference>
<dbReference type="EMBL" id="PXYG01000004">
    <property type="protein sequence ID" value="PSJ45165.1"/>
    <property type="molecule type" value="Genomic_DNA"/>
</dbReference>
<dbReference type="Gene3D" id="6.10.340.10">
    <property type="match status" value="1"/>
</dbReference>
<evidence type="ECO:0000256" key="1">
    <source>
        <dbReference type="ARBA" id="ARBA00004370"/>
    </source>
</evidence>
<proteinExistence type="inferred from homology"/>
<dbReference type="InterPro" id="IPR003660">
    <property type="entry name" value="HAMP_dom"/>
</dbReference>
<gene>
    <name evidence="8" type="ORF">C7H85_10860</name>
</gene>
<organism evidence="8 9">
    <name type="scientific">Zobellella endophytica</name>
    <dbReference type="NCBI Taxonomy" id="2116700"/>
    <lineage>
        <taxon>Bacteria</taxon>
        <taxon>Pseudomonadati</taxon>
        <taxon>Pseudomonadota</taxon>
        <taxon>Gammaproteobacteria</taxon>
        <taxon>Aeromonadales</taxon>
        <taxon>Aeromonadaceae</taxon>
        <taxon>Zobellella</taxon>
    </lineage>
</organism>
<dbReference type="InterPro" id="IPR004089">
    <property type="entry name" value="MCPsignal_dom"/>
</dbReference>
<dbReference type="GO" id="GO:0006935">
    <property type="term" value="P:chemotaxis"/>
    <property type="evidence" value="ECO:0007669"/>
    <property type="project" value="InterPro"/>
</dbReference>
<dbReference type="CDD" id="cd11386">
    <property type="entry name" value="MCP_signal"/>
    <property type="match status" value="1"/>
</dbReference>
<dbReference type="PANTHER" id="PTHR32089">
    <property type="entry name" value="METHYL-ACCEPTING CHEMOTAXIS PROTEIN MCPB"/>
    <property type="match status" value="1"/>
</dbReference>
<evidence type="ECO:0000313" key="8">
    <source>
        <dbReference type="EMBL" id="PSJ45165.1"/>
    </source>
</evidence>
<dbReference type="PROSITE" id="PS50885">
    <property type="entry name" value="HAMP"/>
    <property type="match status" value="1"/>
</dbReference>
<feature type="transmembrane region" description="Helical" evidence="5">
    <location>
        <begin position="163"/>
        <end position="185"/>
    </location>
</feature>
<comment type="similarity">
    <text evidence="3">Belongs to the methyl-accepting chemotaxis (MCP) protein family.</text>
</comment>
<dbReference type="PANTHER" id="PTHR32089:SF120">
    <property type="entry name" value="METHYL-ACCEPTING CHEMOTAXIS PROTEIN TLPQ"/>
    <property type="match status" value="1"/>
</dbReference>
<dbReference type="AlphaFoldDB" id="A0A2P7R4N5"/>
<dbReference type="OrthoDB" id="5800769at2"/>
<keyword evidence="9" id="KW-1185">Reference proteome</keyword>
<dbReference type="GO" id="GO:0016020">
    <property type="term" value="C:membrane"/>
    <property type="evidence" value="ECO:0007669"/>
    <property type="project" value="UniProtKB-SubCell"/>
</dbReference>
<evidence type="ECO:0000256" key="2">
    <source>
        <dbReference type="ARBA" id="ARBA00023224"/>
    </source>
</evidence>